<dbReference type="EMBL" id="JAAYEE010000167">
    <property type="protein sequence ID" value="NLW35742.1"/>
    <property type="molecule type" value="Genomic_DNA"/>
</dbReference>
<dbReference type="GO" id="GO:0070497">
    <property type="term" value="F:6-carboxytetrahydropterin synthase activity"/>
    <property type="evidence" value="ECO:0007669"/>
    <property type="project" value="UniProtKB-EC"/>
</dbReference>
<feature type="active site" description="Charge relay system" evidence="6">
    <location>
        <position position="112"/>
    </location>
</feature>
<dbReference type="NCBIfam" id="TIGR03367">
    <property type="entry name" value="queuosine_QueD"/>
    <property type="match status" value="1"/>
</dbReference>
<comment type="pathway">
    <text evidence="1 5">Purine metabolism; 7-cyano-7-deazaguanine biosynthesis.</text>
</comment>
<comment type="caution">
    <text evidence="8">The sequence shown here is derived from an EMBL/GenBank/DDBJ whole genome shotgun (WGS) entry which is preliminary data.</text>
</comment>
<evidence type="ECO:0000256" key="1">
    <source>
        <dbReference type="ARBA" id="ARBA00005061"/>
    </source>
</evidence>
<dbReference type="GO" id="GO:0008616">
    <property type="term" value="P:tRNA queuosine(34) biosynthetic process"/>
    <property type="evidence" value="ECO:0007669"/>
    <property type="project" value="UniProtKB-KW"/>
</dbReference>
<evidence type="ECO:0000256" key="3">
    <source>
        <dbReference type="ARBA" id="ARBA00018141"/>
    </source>
</evidence>
<evidence type="ECO:0000256" key="4">
    <source>
        <dbReference type="ARBA" id="ARBA00048807"/>
    </source>
</evidence>
<comment type="cofactor">
    <cofactor evidence="5 7">
        <name>Zn(2+)</name>
        <dbReference type="ChEBI" id="CHEBI:29105"/>
    </cofactor>
    <text evidence="5 7">Binds 1 zinc ion per subunit.</text>
</comment>
<dbReference type="SUPFAM" id="SSF55620">
    <property type="entry name" value="Tetrahydrobiopterin biosynthesis enzymes-like"/>
    <property type="match status" value="1"/>
</dbReference>
<dbReference type="Pfam" id="PF01242">
    <property type="entry name" value="PTPS"/>
    <property type="match status" value="1"/>
</dbReference>
<comment type="similarity">
    <text evidence="2 5">Belongs to the PTPS family. QueD subfamily.</text>
</comment>
<feature type="active site" description="Charge relay system" evidence="6">
    <location>
        <position position="67"/>
    </location>
</feature>
<reference evidence="8" key="2">
    <citation type="submission" date="2020-01" db="EMBL/GenBank/DDBJ databases">
        <authorList>
            <person name="Campanaro S."/>
        </authorList>
    </citation>
    <scope>NUCLEOTIDE SEQUENCE</scope>
    <source>
        <strain evidence="8">AS06rmzACSIP_7</strain>
    </source>
</reference>
<keyword evidence="5" id="KW-0671">Queuosine biosynthesis</keyword>
<sequence length="122" mass="13930">MYEICVETHFSAAHHLRGYQGKCEFPHGHNWIVEVSVQCKALDEVGIGVDFSDVKRATNEILEYLDHRDLNQLPQFSLENPTSENIARYIYRALSERLNDGTLQVSKVKVCETPGSGVSYWE</sequence>
<keyword evidence="5 7" id="KW-0479">Metal-binding</keyword>
<reference evidence="8" key="1">
    <citation type="journal article" date="2020" name="Biotechnol. Biofuels">
        <title>New insights from the biogas microbiome by comprehensive genome-resolved metagenomics of nearly 1600 species originating from multiple anaerobic digesters.</title>
        <authorList>
            <person name="Campanaro S."/>
            <person name="Treu L."/>
            <person name="Rodriguez-R L.M."/>
            <person name="Kovalovszki A."/>
            <person name="Ziels R.M."/>
            <person name="Maus I."/>
            <person name="Zhu X."/>
            <person name="Kougias P.G."/>
            <person name="Basile A."/>
            <person name="Luo G."/>
            <person name="Schluter A."/>
            <person name="Konstantinidis K.T."/>
            <person name="Angelidaki I."/>
        </authorList>
    </citation>
    <scope>NUCLEOTIDE SEQUENCE</scope>
    <source>
        <strain evidence="8">AS06rmzACSIP_7</strain>
    </source>
</reference>
<dbReference type="Proteomes" id="UP000777265">
    <property type="component" value="Unassembled WGS sequence"/>
</dbReference>
<evidence type="ECO:0000256" key="6">
    <source>
        <dbReference type="PIRSR" id="PIRSR006113-1"/>
    </source>
</evidence>
<comment type="catalytic activity">
    <reaction evidence="4 5">
        <text>7,8-dihydroneopterin 3'-triphosphate + H2O = 6-carboxy-5,6,7,8-tetrahydropterin + triphosphate + acetaldehyde + 2 H(+)</text>
        <dbReference type="Rhea" id="RHEA:27966"/>
        <dbReference type="ChEBI" id="CHEBI:15343"/>
        <dbReference type="ChEBI" id="CHEBI:15377"/>
        <dbReference type="ChEBI" id="CHEBI:15378"/>
        <dbReference type="ChEBI" id="CHEBI:18036"/>
        <dbReference type="ChEBI" id="CHEBI:58462"/>
        <dbReference type="ChEBI" id="CHEBI:61032"/>
        <dbReference type="EC" id="4.1.2.50"/>
    </reaction>
</comment>
<name>A0A351U6T9_9BACT</name>
<dbReference type="PIRSF" id="PIRSF006113">
    <property type="entry name" value="PTP_synth"/>
    <property type="match status" value="1"/>
</dbReference>
<dbReference type="EC" id="4.-.-.-" evidence="5"/>
<evidence type="ECO:0000256" key="5">
    <source>
        <dbReference type="PIRNR" id="PIRNR006113"/>
    </source>
</evidence>
<dbReference type="STRING" id="909663.GCA_000512235_00017"/>
<feature type="binding site" evidence="7">
    <location>
        <position position="29"/>
    </location>
    <ligand>
        <name>Zn(2+)</name>
        <dbReference type="ChEBI" id="CHEBI:29105"/>
    </ligand>
</feature>
<dbReference type="Gene3D" id="3.30.479.10">
    <property type="entry name" value="6-pyruvoyl tetrahydropterin synthase/QueD"/>
    <property type="match status" value="1"/>
</dbReference>
<evidence type="ECO:0000313" key="8">
    <source>
        <dbReference type="EMBL" id="NLW35742.1"/>
    </source>
</evidence>
<keyword evidence="5" id="KW-0456">Lyase</keyword>
<feature type="active site" description="Proton acceptor" evidence="6">
    <location>
        <position position="23"/>
    </location>
</feature>
<protein>
    <recommendedName>
        <fullName evidence="3 5">6-carboxy-5,6,7,8-tetrahydropterin synthase</fullName>
        <ecNumber evidence="5">4.-.-.-</ecNumber>
    </recommendedName>
</protein>
<proteinExistence type="inferred from homology"/>
<gene>
    <name evidence="8" type="primary">queD</name>
    <name evidence="8" type="ORF">GXY80_09720</name>
</gene>
<feature type="binding site" evidence="7">
    <location>
        <position position="14"/>
    </location>
    <ligand>
        <name>Zn(2+)</name>
        <dbReference type="ChEBI" id="CHEBI:29105"/>
    </ligand>
</feature>
<organism evidence="8 9">
    <name type="scientific">Syntrophorhabdus aromaticivorans</name>
    <dbReference type="NCBI Taxonomy" id="328301"/>
    <lineage>
        <taxon>Bacteria</taxon>
        <taxon>Pseudomonadati</taxon>
        <taxon>Thermodesulfobacteriota</taxon>
        <taxon>Syntrophorhabdia</taxon>
        <taxon>Syntrophorhabdales</taxon>
        <taxon>Syntrophorhabdaceae</taxon>
        <taxon>Syntrophorhabdus</taxon>
    </lineage>
</organism>
<evidence type="ECO:0000256" key="2">
    <source>
        <dbReference type="ARBA" id="ARBA00008900"/>
    </source>
</evidence>
<feature type="binding site" evidence="7">
    <location>
        <position position="27"/>
    </location>
    <ligand>
        <name>Zn(2+)</name>
        <dbReference type="ChEBI" id="CHEBI:29105"/>
    </ligand>
</feature>
<dbReference type="PANTHER" id="PTHR12589">
    <property type="entry name" value="PYRUVOYL TETRAHYDROBIOPTERIN SYNTHASE"/>
    <property type="match status" value="1"/>
</dbReference>
<evidence type="ECO:0000313" key="9">
    <source>
        <dbReference type="Proteomes" id="UP000777265"/>
    </source>
</evidence>
<keyword evidence="5 7" id="KW-0862">Zinc</keyword>
<dbReference type="AlphaFoldDB" id="A0A351U6T9"/>
<dbReference type="InterPro" id="IPR038418">
    <property type="entry name" value="6-PTP_synth/QueD_sf"/>
</dbReference>
<dbReference type="PANTHER" id="PTHR12589:SF8">
    <property type="entry name" value="6-CARBOXY-5,6,7,8-TETRAHYDROPTERIN SYNTHASE"/>
    <property type="match status" value="1"/>
</dbReference>
<dbReference type="GO" id="GO:0046872">
    <property type="term" value="F:metal ion binding"/>
    <property type="evidence" value="ECO:0007669"/>
    <property type="project" value="UniProtKB-KW"/>
</dbReference>
<accession>A0A351U6T9</accession>
<evidence type="ECO:0000256" key="7">
    <source>
        <dbReference type="PIRSR" id="PIRSR006113-2"/>
    </source>
</evidence>
<dbReference type="InterPro" id="IPR007115">
    <property type="entry name" value="6-PTP_synth/QueD"/>
</dbReference>